<keyword evidence="2" id="KW-1185">Reference proteome</keyword>
<dbReference type="AlphaFoldDB" id="A0A177ED32"/>
<name>A0A177ED32_9MICR</name>
<sequence length="197" mass="22730">MLTTSRFSTYNLNETNCQPKIRQADIIDPKANIATNTHAFIEAMYTCYHAHNKESTNIQSYLKTPPLNSYFYYYWVAKINPWVVSDNTQAAIVTTATAYYNAMVIENAAHIKHIDLVKTEWSNWLAEQLFNVKNNQNISSSERNATLQDIDNYQTVFLLDRSVLVERLNKDLVDLNHHSLVLLARLSPPEQLPNKLH</sequence>
<gene>
    <name evidence="1" type="ORF">NEDG_00769</name>
</gene>
<reference evidence="1 2" key="1">
    <citation type="submission" date="2016-02" db="EMBL/GenBank/DDBJ databases">
        <title>Discovery of a natural microsporidian pathogen with a broad tissue tropism in Caenorhabditis elegans.</title>
        <authorList>
            <person name="Luallen R.J."/>
            <person name="Reinke A.W."/>
            <person name="Tong L."/>
            <person name="Botts M.R."/>
            <person name="Felix M.-A."/>
            <person name="Troemel E.R."/>
        </authorList>
    </citation>
    <scope>NUCLEOTIDE SEQUENCE [LARGE SCALE GENOMIC DNA]</scope>
    <source>
        <strain evidence="1 2">JUm2807</strain>
    </source>
</reference>
<dbReference type="VEuPathDB" id="MicrosporidiaDB:NEDG_00769"/>
<dbReference type="GeneID" id="93647119"/>
<dbReference type="EMBL" id="LTDL01000040">
    <property type="protein sequence ID" value="OAG29636.1"/>
    <property type="molecule type" value="Genomic_DNA"/>
</dbReference>
<protein>
    <submittedName>
        <fullName evidence="1">Uncharacterized protein</fullName>
    </submittedName>
</protein>
<accession>A0A177ED32</accession>
<evidence type="ECO:0000313" key="2">
    <source>
        <dbReference type="Proteomes" id="UP000185944"/>
    </source>
</evidence>
<dbReference type="RefSeq" id="XP_067544284.1">
    <property type="nucleotide sequence ID" value="XM_067688187.1"/>
</dbReference>
<dbReference type="Proteomes" id="UP000185944">
    <property type="component" value="Unassembled WGS sequence"/>
</dbReference>
<evidence type="ECO:0000313" key="1">
    <source>
        <dbReference type="EMBL" id="OAG29636.1"/>
    </source>
</evidence>
<proteinExistence type="predicted"/>
<comment type="caution">
    <text evidence="1">The sequence shown here is derived from an EMBL/GenBank/DDBJ whole genome shotgun (WGS) entry which is preliminary data.</text>
</comment>
<organism evidence="1 2">
    <name type="scientific">Nematocida displodere</name>
    <dbReference type="NCBI Taxonomy" id="1805483"/>
    <lineage>
        <taxon>Eukaryota</taxon>
        <taxon>Fungi</taxon>
        <taxon>Fungi incertae sedis</taxon>
        <taxon>Microsporidia</taxon>
        <taxon>Nematocida</taxon>
    </lineage>
</organism>